<evidence type="ECO:0000313" key="3">
    <source>
        <dbReference type="Proteomes" id="UP000193642"/>
    </source>
</evidence>
<feature type="chain" id="PRO_5012350080" evidence="1">
    <location>
        <begin position="30"/>
        <end position="130"/>
    </location>
</feature>
<dbReference type="EMBL" id="MCGO01000004">
    <property type="protein sequence ID" value="ORY52076.1"/>
    <property type="molecule type" value="Genomic_DNA"/>
</dbReference>
<evidence type="ECO:0000256" key="1">
    <source>
        <dbReference type="SAM" id="SignalP"/>
    </source>
</evidence>
<proteinExistence type="predicted"/>
<keyword evidence="1" id="KW-0732">Signal</keyword>
<keyword evidence="3" id="KW-1185">Reference proteome</keyword>
<dbReference type="AlphaFoldDB" id="A0A1Y2CYX1"/>
<protein>
    <submittedName>
        <fullName evidence="2">Uncharacterized protein</fullName>
    </submittedName>
</protein>
<evidence type="ECO:0000313" key="2">
    <source>
        <dbReference type="EMBL" id="ORY52076.1"/>
    </source>
</evidence>
<comment type="caution">
    <text evidence="2">The sequence shown here is derived from an EMBL/GenBank/DDBJ whole genome shotgun (WGS) entry which is preliminary data.</text>
</comment>
<accession>A0A1Y2CYX1</accession>
<dbReference type="OrthoDB" id="10350175at2759"/>
<reference evidence="2 3" key="1">
    <citation type="submission" date="2016-07" db="EMBL/GenBank/DDBJ databases">
        <title>Pervasive Adenine N6-methylation of Active Genes in Fungi.</title>
        <authorList>
            <consortium name="DOE Joint Genome Institute"/>
            <person name="Mondo S.J."/>
            <person name="Dannebaum R.O."/>
            <person name="Kuo R.C."/>
            <person name="Labutti K."/>
            <person name="Haridas S."/>
            <person name="Kuo A."/>
            <person name="Salamov A."/>
            <person name="Ahrendt S.R."/>
            <person name="Lipzen A."/>
            <person name="Sullivan W."/>
            <person name="Andreopoulos W.B."/>
            <person name="Clum A."/>
            <person name="Lindquist E."/>
            <person name="Daum C."/>
            <person name="Ramamoorthy G.K."/>
            <person name="Gryganskyi A."/>
            <person name="Culley D."/>
            <person name="Magnuson J.K."/>
            <person name="James T.Y."/>
            <person name="O'Malley M.A."/>
            <person name="Stajich J.E."/>
            <person name="Spatafora J.W."/>
            <person name="Visel A."/>
            <person name="Grigoriev I.V."/>
        </authorList>
    </citation>
    <scope>NUCLEOTIDE SEQUENCE [LARGE SCALE GENOMIC DNA]</scope>
    <source>
        <strain evidence="2 3">JEL800</strain>
    </source>
</reference>
<name>A0A1Y2CYX1_9FUNG</name>
<feature type="signal peptide" evidence="1">
    <location>
        <begin position="1"/>
        <end position="29"/>
    </location>
</feature>
<sequence>MHTKKTSKKHHMQFLSLISLLLAASHTFAAPVPAPDLDILEIAIPAKSPTHRSGIEERISATFNKGFGRRDILQARSFSRGRFPRPSAVFGDHKRDDEALNRKRDYGDSLDRRSIIKKREHEEIDLPLGK</sequence>
<organism evidence="2 3">
    <name type="scientific">Rhizoclosmatium globosum</name>
    <dbReference type="NCBI Taxonomy" id="329046"/>
    <lineage>
        <taxon>Eukaryota</taxon>
        <taxon>Fungi</taxon>
        <taxon>Fungi incertae sedis</taxon>
        <taxon>Chytridiomycota</taxon>
        <taxon>Chytridiomycota incertae sedis</taxon>
        <taxon>Chytridiomycetes</taxon>
        <taxon>Chytridiales</taxon>
        <taxon>Chytriomycetaceae</taxon>
        <taxon>Rhizoclosmatium</taxon>
    </lineage>
</organism>
<dbReference type="Proteomes" id="UP000193642">
    <property type="component" value="Unassembled WGS sequence"/>
</dbReference>
<gene>
    <name evidence="2" type="ORF">BCR33DRAFT_712280</name>
</gene>